<comment type="caution">
    <text evidence="2">The sequence shown here is derived from an EMBL/GenBank/DDBJ whole genome shotgun (WGS) entry which is preliminary data.</text>
</comment>
<keyword evidence="3" id="KW-1185">Reference proteome</keyword>
<organism evidence="2 3">
    <name type="scientific">Dryococelus australis</name>
    <dbReference type="NCBI Taxonomy" id="614101"/>
    <lineage>
        <taxon>Eukaryota</taxon>
        <taxon>Metazoa</taxon>
        <taxon>Ecdysozoa</taxon>
        <taxon>Arthropoda</taxon>
        <taxon>Hexapoda</taxon>
        <taxon>Insecta</taxon>
        <taxon>Pterygota</taxon>
        <taxon>Neoptera</taxon>
        <taxon>Polyneoptera</taxon>
        <taxon>Phasmatodea</taxon>
        <taxon>Verophasmatodea</taxon>
        <taxon>Anareolatae</taxon>
        <taxon>Phasmatidae</taxon>
        <taxon>Eurycanthinae</taxon>
        <taxon>Dryococelus</taxon>
    </lineage>
</organism>
<evidence type="ECO:0000313" key="3">
    <source>
        <dbReference type="Proteomes" id="UP001159363"/>
    </source>
</evidence>
<sequence>MKRSNIRHSKLCLVLYVKIDNFSSVVQHELLNSTYTEENLEKILNAGDGAGNESAEKQQLTLVRTHTADLPVPPNGSDVTPTTSDRADKLKRL</sequence>
<dbReference type="Proteomes" id="UP001159363">
    <property type="component" value="Chromosome 4"/>
</dbReference>
<evidence type="ECO:0000256" key="1">
    <source>
        <dbReference type="SAM" id="MobiDB-lite"/>
    </source>
</evidence>
<dbReference type="EMBL" id="JARBHB010000005">
    <property type="protein sequence ID" value="KAJ8884538.1"/>
    <property type="molecule type" value="Genomic_DNA"/>
</dbReference>
<evidence type="ECO:0000313" key="2">
    <source>
        <dbReference type="EMBL" id="KAJ8884538.1"/>
    </source>
</evidence>
<protein>
    <submittedName>
        <fullName evidence="2">Uncharacterized protein</fullName>
    </submittedName>
</protein>
<gene>
    <name evidence="2" type="ORF">PR048_016395</name>
</gene>
<accession>A0ABQ9HJM5</accession>
<reference evidence="2 3" key="1">
    <citation type="submission" date="2023-02" db="EMBL/GenBank/DDBJ databases">
        <title>LHISI_Scaffold_Assembly.</title>
        <authorList>
            <person name="Stuart O.P."/>
            <person name="Cleave R."/>
            <person name="Magrath M.J.L."/>
            <person name="Mikheyev A.S."/>
        </authorList>
    </citation>
    <scope>NUCLEOTIDE SEQUENCE [LARGE SCALE GENOMIC DNA]</scope>
    <source>
        <strain evidence="2">Daus_M_001</strain>
        <tissue evidence="2">Leg muscle</tissue>
    </source>
</reference>
<feature type="region of interest" description="Disordered" evidence="1">
    <location>
        <begin position="65"/>
        <end position="93"/>
    </location>
</feature>
<name>A0ABQ9HJM5_9NEOP</name>
<proteinExistence type="predicted"/>